<dbReference type="EMBL" id="JBGMDY010000003">
    <property type="protein sequence ID" value="KAL2340470.1"/>
    <property type="molecule type" value="Genomic_DNA"/>
</dbReference>
<accession>A0ABD1MXA3</accession>
<dbReference type="Proteomes" id="UP001603857">
    <property type="component" value="Unassembled WGS sequence"/>
</dbReference>
<evidence type="ECO:0008006" key="5">
    <source>
        <dbReference type="Google" id="ProtNLM"/>
    </source>
</evidence>
<dbReference type="Gene3D" id="1.25.40.10">
    <property type="entry name" value="Tetratricopeptide repeat domain"/>
    <property type="match status" value="3"/>
</dbReference>
<feature type="repeat" description="PPR" evidence="2">
    <location>
        <begin position="190"/>
        <end position="224"/>
    </location>
</feature>
<keyword evidence="1" id="KW-0677">Repeat</keyword>
<dbReference type="Pfam" id="PF01535">
    <property type="entry name" value="PPR"/>
    <property type="match status" value="4"/>
</dbReference>
<dbReference type="InterPro" id="IPR046848">
    <property type="entry name" value="E_motif"/>
</dbReference>
<organism evidence="3 4">
    <name type="scientific">Flemingia macrophylla</name>
    <dbReference type="NCBI Taxonomy" id="520843"/>
    <lineage>
        <taxon>Eukaryota</taxon>
        <taxon>Viridiplantae</taxon>
        <taxon>Streptophyta</taxon>
        <taxon>Embryophyta</taxon>
        <taxon>Tracheophyta</taxon>
        <taxon>Spermatophyta</taxon>
        <taxon>Magnoliopsida</taxon>
        <taxon>eudicotyledons</taxon>
        <taxon>Gunneridae</taxon>
        <taxon>Pentapetalae</taxon>
        <taxon>rosids</taxon>
        <taxon>fabids</taxon>
        <taxon>Fabales</taxon>
        <taxon>Fabaceae</taxon>
        <taxon>Papilionoideae</taxon>
        <taxon>50 kb inversion clade</taxon>
        <taxon>NPAAA clade</taxon>
        <taxon>indigoferoid/millettioid clade</taxon>
        <taxon>Phaseoleae</taxon>
        <taxon>Flemingia</taxon>
    </lineage>
</organism>
<comment type="caution">
    <text evidence="3">The sequence shown here is derived from an EMBL/GenBank/DDBJ whole genome shotgun (WGS) entry which is preliminary data.</text>
</comment>
<dbReference type="AlphaFoldDB" id="A0ABD1MXA3"/>
<evidence type="ECO:0000313" key="4">
    <source>
        <dbReference type="Proteomes" id="UP001603857"/>
    </source>
</evidence>
<evidence type="ECO:0000313" key="3">
    <source>
        <dbReference type="EMBL" id="KAL2340470.1"/>
    </source>
</evidence>
<feature type="repeat" description="PPR" evidence="2">
    <location>
        <begin position="140"/>
        <end position="174"/>
    </location>
</feature>
<evidence type="ECO:0000256" key="1">
    <source>
        <dbReference type="ARBA" id="ARBA00022737"/>
    </source>
</evidence>
<keyword evidence="4" id="KW-1185">Reference proteome</keyword>
<evidence type="ECO:0000256" key="2">
    <source>
        <dbReference type="PROSITE-ProRule" id="PRU00708"/>
    </source>
</evidence>
<name>A0ABD1MXA3_9FABA</name>
<dbReference type="PROSITE" id="PS51375">
    <property type="entry name" value="PPR"/>
    <property type="match status" value="3"/>
</dbReference>
<proteinExistence type="predicted"/>
<sequence>MNDTMHALAPLLSVAATSNYPSFYSYAYSIFCNLTHRNTFMHNTMIRAFLQNRSPLRALSCYFSMLRNGVTVNNFTFPPLIKACIALLPSTVVGRLVHAHVTKFGFRHDPYVVSVFIEFYSVSRQPETARVLFNEITEKDVMSGTAMVDGYGKMENVESAREVFEEMHERNVVSWSAIIAAYSRSIVRKDADAWNAMISGFALNGLVKKSLELFNQMHYACVVDLLSVAGMVEEAEEFMEEKMGGLEAGDANVWGALLNACRIHKNIHVGNRVWKMLLDIGVNDCGAHVLTYNIFREAGWDAKANKVRNRFSETGMKKKPGCSIIEVDNEVEEFLAGDHSHPQAQEMCKLLDSILKMGISEDIAYH</sequence>
<dbReference type="InterPro" id="IPR011990">
    <property type="entry name" value="TPR-like_helical_dom_sf"/>
</dbReference>
<dbReference type="InterPro" id="IPR002885">
    <property type="entry name" value="PPR_rpt"/>
</dbReference>
<dbReference type="InterPro" id="IPR046960">
    <property type="entry name" value="PPR_At4g14850-like_plant"/>
</dbReference>
<feature type="repeat" description="PPR" evidence="2">
    <location>
        <begin position="38"/>
        <end position="72"/>
    </location>
</feature>
<protein>
    <recommendedName>
        <fullName evidence="5">Pentatricopeptide repeat-containing protein</fullName>
    </recommendedName>
</protein>
<dbReference type="NCBIfam" id="TIGR00756">
    <property type="entry name" value="PPR"/>
    <property type="match status" value="3"/>
</dbReference>
<reference evidence="3 4" key="1">
    <citation type="submission" date="2024-08" db="EMBL/GenBank/DDBJ databases">
        <title>Insights into the chromosomal genome structure of Flemingia macrophylla.</title>
        <authorList>
            <person name="Ding Y."/>
            <person name="Zhao Y."/>
            <person name="Bi W."/>
            <person name="Wu M."/>
            <person name="Zhao G."/>
            <person name="Gong Y."/>
            <person name="Li W."/>
            <person name="Zhang P."/>
        </authorList>
    </citation>
    <scope>NUCLEOTIDE SEQUENCE [LARGE SCALE GENOMIC DNA]</scope>
    <source>
        <strain evidence="3">DYQJB</strain>
        <tissue evidence="3">Leaf</tissue>
    </source>
</reference>
<dbReference type="PANTHER" id="PTHR47926:SF436">
    <property type="entry name" value="PENTATRICOPEPTIDE REPEAT-CONTAINING PROTEIN ELI1, CHLOROPLASTIC-LIKE ISOFORM X2"/>
    <property type="match status" value="1"/>
</dbReference>
<dbReference type="Pfam" id="PF20431">
    <property type="entry name" value="E_motif"/>
    <property type="match status" value="1"/>
</dbReference>
<dbReference type="PANTHER" id="PTHR47926">
    <property type="entry name" value="PENTATRICOPEPTIDE REPEAT-CONTAINING PROTEIN"/>
    <property type="match status" value="1"/>
</dbReference>
<gene>
    <name evidence="3" type="ORF">Fmac_008410</name>
</gene>